<dbReference type="PANTHER" id="PTHR33154:SF33">
    <property type="entry name" value="TRANSCRIPTIONAL REPRESSOR SDPR"/>
    <property type="match status" value="1"/>
</dbReference>
<evidence type="ECO:0000313" key="6">
    <source>
        <dbReference type="EMBL" id="MFC3996920.1"/>
    </source>
</evidence>
<gene>
    <name evidence="6" type="ORF">ACFOVU_13400</name>
</gene>
<keyword evidence="1" id="KW-0805">Transcription regulation</keyword>
<evidence type="ECO:0000256" key="1">
    <source>
        <dbReference type="ARBA" id="ARBA00023015"/>
    </source>
</evidence>
<feature type="compositionally biased region" description="Pro residues" evidence="4">
    <location>
        <begin position="1"/>
        <end position="14"/>
    </location>
</feature>
<dbReference type="InterPro" id="IPR001845">
    <property type="entry name" value="HTH_ArsR_DNA-bd_dom"/>
</dbReference>
<dbReference type="CDD" id="cd00090">
    <property type="entry name" value="HTH_ARSR"/>
    <property type="match status" value="1"/>
</dbReference>
<evidence type="ECO:0000256" key="3">
    <source>
        <dbReference type="ARBA" id="ARBA00023163"/>
    </source>
</evidence>
<dbReference type="PROSITE" id="PS50987">
    <property type="entry name" value="HTH_ARSR_2"/>
    <property type="match status" value="1"/>
</dbReference>
<accession>A0ABV8FLI1</accession>
<dbReference type="InterPro" id="IPR051081">
    <property type="entry name" value="HTH_MetalResp_TranReg"/>
</dbReference>
<dbReference type="EMBL" id="JBHSBH010000008">
    <property type="protein sequence ID" value="MFC3996920.1"/>
    <property type="molecule type" value="Genomic_DNA"/>
</dbReference>
<keyword evidence="7" id="KW-1185">Reference proteome</keyword>
<dbReference type="InterPro" id="IPR011991">
    <property type="entry name" value="ArsR-like_HTH"/>
</dbReference>
<dbReference type="Proteomes" id="UP001595847">
    <property type="component" value="Unassembled WGS sequence"/>
</dbReference>
<dbReference type="Pfam" id="PF12840">
    <property type="entry name" value="HTH_20"/>
    <property type="match status" value="1"/>
</dbReference>
<sequence>MTGTAPPPPGPAPGGPAGHSATGRPAEPPTDPLAGDDDLVFAALADRTRRDLLDALAARGRATATELAAALPVTRQAVAKHLAVLRRARLISGTRNGREVHYSLRPGRLAATAGRLSRLAAAWEGRLALRRCPEGGAPPR</sequence>
<dbReference type="PRINTS" id="PR00778">
    <property type="entry name" value="HTHARSR"/>
</dbReference>
<dbReference type="InterPro" id="IPR036388">
    <property type="entry name" value="WH-like_DNA-bd_sf"/>
</dbReference>
<dbReference type="SMART" id="SM00418">
    <property type="entry name" value="HTH_ARSR"/>
    <property type="match status" value="1"/>
</dbReference>
<dbReference type="NCBIfam" id="NF033788">
    <property type="entry name" value="HTH_metalloreg"/>
    <property type="match status" value="1"/>
</dbReference>
<reference evidence="7" key="1">
    <citation type="journal article" date="2019" name="Int. J. Syst. Evol. Microbiol.">
        <title>The Global Catalogue of Microorganisms (GCM) 10K type strain sequencing project: providing services to taxonomists for standard genome sequencing and annotation.</title>
        <authorList>
            <consortium name="The Broad Institute Genomics Platform"/>
            <consortium name="The Broad Institute Genome Sequencing Center for Infectious Disease"/>
            <person name="Wu L."/>
            <person name="Ma J."/>
        </authorList>
    </citation>
    <scope>NUCLEOTIDE SEQUENCE [LARGE SCALE GENOMIC DNA]</scope>
    <source>
        <strain evidence="7">TBRC 1826</strain>
    </source>
</reference>
<dbReference type="RefSeq" id="WP_378533402.1">
    <property type="nucleotide sequence ID" value="NZ_JBHSBH010000008.1"/>
</dbReference>
<dbReference type="SUPFAM" id="SSF46785">
    <property type="entry name" value="Winged helix' DNA-binding domain"/>
    <property type="match status" value="1"/>
</dbReference>
<evidence type="ECO:0000313" key="7">
    <source>
        <dbReference type="Proteomes" id="UP001595847"/>
    </source>
</evidence>
<dbReference type="Gene3D" id="1.10.10.10">
    <property type="entry name" value="Winged helix-like DNA-binding domain superfamily/Winged helix DNA-binding domain"/>
    <property type="match status" value="1"/>
</dbReference>
<name>A0ABV8FLI1_9ACTN</name>
<dbReference type="InterPro" id="IPR036390">
    <property type="entry name" value="WH_DNA-bd_sf"/>
</dbReference>
<feature type="region of interest" description="Disordered" evidence="4">
    <location>
        <begin position="1"/>
        <end position="36"/>
    </location>
</feature>
<dbReference type="PANTHER" id="PTHR33154">
    <property type="entry name" value="TRANSCRIPTIONAL REGULATOR, ARSR FAMILY"/>
    <property type="match status" value="1"/>
</dbReference>
<comment type="caution">
    <text evidence="6">The sequence shown here is derived from an EMBL/GenBank/DDBJ whole genome shotgun (WGS) entry which is preliminary data.</text>
</comment>
<feature type="domain" description="HTH arsR-type" evidence="5">
    <location>
        <begin position="29"/>
        <end position="124"/>
    </location>
</feature>
<keyword evidence="3" id="KW-0804">Transcription</keyword>
<evidence type="ECO:0000259" key="5">
    <source>
        <dbReference type="PROSITE" id="PS50987"/>
    </source>
</evidence>
<protein>
    <submittedName>
        <fullName evidence="6">ArsR/SmtB family transcription factor</fullName>
    </submittedName>
</protein>
<organism evidence="6 7">
    <name type="scientific">Nocardiopsis sediminis</name>
    <dbReference type="NCBI Taxonomy" id="1778267"/>
    <lineage>
        <taxon>Bacteria</taxon>
        <taxon>Bacillati</taxon>
        <taxon>Actinomycetota</taxon>
        <taxon>Actinomycetes</taxon>
        <taxon>Streptosporangiales</taxon>
        <taxon>Nocardiopsidaceae</taxon>
        <taxon>Nocardiopsis</taxon>
    </lineage>
</organism>
<keyword evidence="2" id="KW-0238">DNA-binding</keyword>
<evidence type="ECO:0000256" key="2">
    <source>
        <dbReference type="ARBA" id="ARBA00023125"/>
    </source>
</evidence>
<evidence type="ECO:0000256" key="4">
    <source>
        <dbReference type="SAM" id="MobiDB-lite"/>
    </source>
</evidence>
<proteinExistence type="predicted"/>